<keyword evidence="2" id="KW-1185">Reference proteome</keyword>
<name>A0ABN2SQL0_9PSEU</name>
<dbReference type="InterPro" id="IPR045592">
    <property type="entry name" value="DUF6461"/>
</dbReference>
<dbReference type="RefSeq" id="WP_344431077.1">
    <property type="nucleotide sequence ID" value="NZ_BAAANN010000056.1"/>
</dbReference>
<comment type="caution">
    <text evidence="1">The sequence shown here is derived from an EMBL/GenBank/DDBJ whole genome shotgun (WGS) entry which is preliminary data.</text>
</comment>
<accession>A0ABN2SQL0</accession>
<organism evidence="1 2">
    <name type="scientific">Amycolatopsis minnesotensis</name>
    <dbReference type="NCBI Taxonomy" id="337894"/>
    <lineage>
        <taxon>Bacteria</taxon>
        <taxon>Bacillati</taxon>
        <taxon>Actinomycetota</taxon>
        <taxon>Actinomycetes</taxon>
        <taxon>Pseudonocardiales</taxon>
        <taxon>Pseudonocardiaceae</taxon>
        <taxon>Amycolatopsis</taxon>
    </lineage>
</organism>
<dbReference type="Pfam" id="PF20062">
    <property type="entry name" value="DUF6461"/>
    <property type="match status" value="1"/>
</dbReference>
<reference evidence="1 2" key="1">
    <citation type="journal article" date="2019" name="Int. J. Syst. Evol. Microbiol.">
        <title>The Global Catalogue of Microorganisms (GCM) 10K type strain sequencing project: providing services to taxonomists for standard genome sequencing and annotation.</title>
        <authorList>
            <consortium name="The Broad Institute Genomics Platform"/>
            <consortium name="The Broad Institute Genome Sequencing Center for Infectious Disease"/>
            <person name="Wu L."/>
            <person name="Ma J."/>
        </authorList>
    </citation>
    <scope>NUCLEOTIDE SEQUENCE [LARGE SCALE GENOMIC DNA]</scope>
    <source>
        <strain evidence="1 2">JCM 14545</strain>
    </source>
</reference>
<evidence type="ECO:0000313" key="2">
    <source>
        <dbReference type="Proteomes" id="UP001501116"/>
    </source>
</evidence>
<evidence type="ECO:0000313" key="1">
    <source>
        <dbReference type="EMBL" id="GAA1990661.1"/>
    </source>
</evidence>
<proteinExistence type="predicted"/>
<sequence>MTGDDFGWLSTSALGDAACVTMVRTTDTGGVLRGFGGLADEARTLSLDQLWDEFEDAGTVAVCRRGEHVVAIEVNGFQGSRPEVLREVSALGETVSAFWNVDAMTLFSYAVGGRVKTSFEAGIDSWRDGDDPGCLADSIDAIDWAPGDWKTGMLRLAAEVTGRPFAEDWLDGEFLVVPIAPRPEDVHPVTPGFERLEYDHPVLGSALHRAEDEALLAVAGAAVDEMDGYLSGATRAQPVALEAVRALRAAPNPLTAAFKTIEAAELAKQIEGADPAPMLASFLDVLGNPPAPSGSDGARVSGTSPLERHAWITGHWLGLGASVTYARGMPFDTVAAAFGGVPLGRGPVSLTDTEQVALRENGGWVLAIGFNRSPFAHEVVDALRPHGAVLNVGWETRGNKLVHYAEPGHEVAMIRPGQTSEPLRSFTDALPEPSPGGVAAWLLALGEVVTGIAMTPESLDAEHTLLSTGRKK</sequence>
<gene>
    <name evidence="1" type="ORF">GCM10009754_81340</name>
</gene>
<protein>
    <submittedName>
        <fullName evidence="1">Uncharacterized protein</fullName>
    </submittedName>
</protein>
<dbReference type="Proteomes" id="UP001501116">
    <property type="component" value="Unassembled WGS sequence"/>
</dbReference>
<dbReference type="EMBL" id="BAAANN010000056">
    <property type="protein sequence ID" value="GAA1990661.1"/>
    <property type="molecule type" value="Genomic_DNA"/>
</dbReference>